<keyword evidence="2" id="KW-0479">Metal-binding</keyword>
<dbReference type="Proteomes" id="UP000315711">
    <property type="component" value="Unassembled WGS sequence"/>
</dbReference>
<accession>A0A562QL49</accession>
<dbReference type="CDD" id="cd07728">
    <property type="entry name" value="YtnP-like_MBL-fold"/>
    <property type="match status" value="1"/>
</dbReference>
<dbReference type="Gene3D" id="3.60.15.10">
    <property type="entry name" value="Ribonuclease Z/Hydroxyacylglutathione hydrolase-like"/>
    <property type="match status" value="1"/>
</dbReference>
<dbReference type="SMART" id="SM00849">
    <property type="entry name" value="Lactamase_B"/>
    <property type="match status" value="1"/>
</dbReference>
<comment type="caution">
    <text evidence="6">The sequence shown here is derived from an EMBL/GenBank/DDBJ whole genome shotgun (WGS) entry which is preliminary data.</text>
</comment>
<evidence type="ECO:0000313" key="6">
    <source>
        <dbReference type="EMBL" id="TWI56920.1"/>
    </source>
</evidence>
<dbReference type="AlphaFoldDB" id="A0A562QL49"/>
<evidence type="ECO:0000256" key="3">
    <source>
        <dbReference type="ARBA" id="ARBA00022801"/>
    </source>
</evidence>
<evidence type="ECO:0000256" key="2">
    <source>
        <dbReference type="ARBA" id="ARBA00022723"/>
    </source>
</evidence>
<keyword evidence="3 6" id="KW-0378">Hydrolase</keyword>
<evidence type="ECO:0000256" key="4">
    <source>
        <dbReference type="ARBA" id="ARBA00022833"/>
    </source>
</evidence>
<dbReference type="InterPro" id="IPR001279">
    <property type="entry name" value="Metallo-B-lactamas"/>
</dbReference>
<dbReference type="OrthoDB" id="9802897at2"/>
<dbReference type="EMBL" id="VLKZ01000004">
    <property type="protein sequence ID" value="TWI56920.1"/>
    <property type="molecule type" value="Genomic_DNA"/>
</dbReference>
<dbReference type="PANTHER" id="PTHR42978">
    <property type="entry name" value="QUORUM-QUENCHING LACTONASE YTNP-RELATED-RELATED"/>
    <property type="match status" value="1"/>
</dbReference>
<dbReference type="RefSeq" id="WP_144449951.1">
    <property type="nucleotide sequence ID" value="NZ_VLKZ01000004.1"/>
</dbReference>
<evidence type="ECO:0000259" key="5">
    <source>
        <dbReference type="SMART" id="SM00849"/>
    </source>
</evidence>
<dbReference type="SUPFAM" id="SSF56281">
    <property type="entry name" value="Metallo-hydrolase/oxidoreductase"/>
    <property type="match status" value="1"/>
</dbReference>
<feature type="domain" description="Metallo-beta-lactamase" evidence="5">
    <location>
        <begin position="50"/>
        <end position="257"/>
    </location>
</feature>
<keyword evidence="4" id="KW-0862">Zinc</keyword>
<comment type="similarity">
    <text evidence="1">Belongs to the metallo-beta-lactamase superfamily.</text>
</comment>
<dbReference type="GO" id="GO:0046872">
    <property type="term" value="F:metal ion binding"/>
    <property type="evidence" value="ECO:0007669"/>
    <property type="project" value="UniProtKB-KW"/>
</dbReference>
<evidence type="ECO:0000256" key="1">
    <source>
        <dbReference type="ARBA" id="ARBA00007749"/>
    </source>
</evidence>
<dbReference type="InterPro" id="IPR051013">
    <property type="entry name" value="MBL_superfamily_lactonases"/>
</dbReference>
<name>A0A562QL49_9BACI</name>
<evidence type="ECO:0000313" key="7">
    <source>
        <dbReference type="Proteomes" id="UP000315711"/>
    </source>
</evidence>
<organism evidence="6 7">
    <name type="scientific">Halalkalibacter nanhaiisediminis</name>
    <dbReference type="NCBI Taxonomy" id="688079"/>
    <lineage>
        <taxon>Bacteria</taxon>
        <taxon>Bacillati</taxon>
        <taxon>Bacillota</taxon>
        <taxon>Bacilli</taxon>
        <taxon>Bacillales</taxon>
        <taxon>Bacillaceae</taxon>
        <taxon>Halalkalibacter</taxon>
    </lineage>
</organism>
<protein>
    <submittedName>
        <fullName evidence="6">Glyoxylase-like metal-dependent hydrolase (Beta-lactamase superfamily II)</fullName>
    </submittedName>
</protein>
<gene>
    <name evidence="6" type="ORF">IQ10_01612</name>
</gene>
<dbReference type="Pfam" id="PF00753">
    <property type="entry name" value="Lactamase_B"/>
    <property type="match status" value="1"/>
</dbReference>
<reference evidence="6 7" key="1">
    <citation type="journal article" date="2015" name="Stand. Genomic Sci.">
        <title>Genomic Encyclopedia of Bacterial and Archaeal Type Strains, Phase III: the genomes of soil and plant-associated and newly described type strains.</title>
        <authorList>
            <person name="Whitman W.B."/>
            <person name="Woyke T."/>
            <person name="Klenk H.P."/>
            <person name="Zhou Y."/>
            <person name="Lilburn T.G."/>
            <person name="Beck B.J."/>
            <person name="De Vos P."/>
            <person name="Vandamme P."/>
            <person name="Eisen J.A."/>
            <person name="Garrity G."/>
            <person name="Hugenholtz P."/>
            <person name="Kyrpides N.C."/>
        </authorList>
    </citation>
    <scope>NUCLEOTIDE SEQUENCE [LARGE SCALE GENOMIC DNA]</scope>
    <source>
        <strain evidence="6 7">CGMCC 1.10116</strain>
    </source>
</reference>
<proteinExistence type="inferred from homology"/>
<dbReference type="InterPro" id="IPR036866">
    <property type="entry name" value="RibonucZ/Hydroxyglut_hydro"/>
</dbReference>
<keyword evidence="7" id="KW-1185">Reference proteome</keyword>
<sequence>MERIERDGLTITWLNGGVTHMDGGAMFGVVPKPLWSRKYPHNENNQIELRTDPFLIEKDGFKILVEAGIGNGRFNEKQKRNYGILEESAVETDLETLGVKPKEIDFVLMTHLHFDHVTGLVKEKNGEDRSVFDNAVIYTSQIEWNEMKNPNIRSQNTYWEQNRKAIESQIKTFVDEIEVIPGVKLIHTGGHSAGHSILTIEHSGETFIHLADIMPTHAHANVLWVLAYDDYPMTSIVAKEKWQAYARETDAYYLFYHDYKYRALKWNEQGEVVDAVERKIYRYEK</sequence>
<dbReference type="PANTHER" id="PTHR42978:SF6">
    <property type="entry name" value="QUORUM-QUENCHING LACTONASE YTNP-RELATED"/>
    <property type="match status" value="1"/>
</dbReference>
<dbReference type="GO" id="GO:0016787">
    <property type="term" value="F:hydrolase activity"/>
    <property type="evidence" value="ECO:0007669"/>
    <property type="project" value="UniProtKB-KW"/>
</dbReference>